<accession>A0AAE0WK49</accession>
<gene>
    <name evidence="2" type="ORF">LTR78_007026</name>
</gene>
<dbReference type="Proteomes" id="UP001274830">
    <property type="component" value="Unassembled WGS sequence"/>
</dbReference>
<dbReference type="InterPro" id="IPR029063">
    <property type="entry name" value="SAM-dependent_MTases_sf"/>
</dbReference>
<dbReference type="CDD" id="cd02440">
    <property type="entry name" value="AdoMet_MTases"/>
    <property type="match status" value="1"/>
</dbReference>
<dbReference type="Pfam" id="PF13489">
    <property type="entry name" value="Methyltransf_23"/>
    <property type="match status" value="1"/>
</dbReference>
<dbReference type="EMBL" id="JAUTXT010000027">
    <property type="protein sequence ID" value="KAK3673186.1"/>
    <property type="molecule type" value="Genomic_DNA"/>
</dbReference>
<dbReference type="PANTHER" id="PTHR43861">
    <property type="entry name" value="TRANS-ACONITATE 2-METHYLTRANSFERASE-RELATED"/>
    <property type="match status" value="1"/>
</dbReference>
<dbReference type="AlphaFoldDB" id="A0AAE0WK49"/>
<dbReference type="PANTHER" id="PTHR43861:SF3">
    <property type="entry name" value="PUTATIVE (AFU_ORTHOLOGUE AFUA_2G14390)-RELATED"/>
    <property type="match status" value="1"/>
</dbReference>
<keyword evidence="1" id="KW-0808">Transferase</keyword>
<organism evidence="2 3">
    <name type="scientific">Recurvomyces mirabilis</name>
    <dbReference type="NCBI Taxonomy" id="574656"/>
    <lineage>
        <taxon>Eukaryota</taxon>
        <taxon>Fungi</taxon>
        <taxon>Dikarya</taxon>
        <taxon>Ascomycota</taxon>
        <taxon>Pezizomycotina</taxon>
        <taxon>Dothideomycetes</taxon>
        <taxon>Dothideomycetidae</taxon>
        <taxon>Mycosphaerellales</taxon>
        <taxon>Teratosphaeriaceae</taxon>
        <taxon>Recurvomyces</taxon>
    </lineage>
</organism>
<dbReference type="Gene3D" id="3.40.50.150">
    <property type="entry name" value="Vaccinia Virus protein VP39"/>
    <property type="match status" value="1"/>
</dbReference>
<sequence>MASAVSNLRAPSNGNDRFNQEALNWDSRPFVHEASQAASQAILAKLKTLNAQPKQVLEIGCGTGILSFLIAPHVQHVVAVDAAEGMIEVLRTKLARPEAPKNIVPLAVLLEDPDDPSLPPSMEGESGGGARQRFDLITSHLVLHHIDDLQAVLKTMLGCLASGGKAMLTDFEDFGPEAKRFHPASKMAGVERHGVNTNDMTRLMEDVGFENVSVKPTWTMKKKVEKFDGEFGKEGMSSRSCYAMERSREALHGIAQALNATATTSATERGPYVKAP</sequence>
<dbReference type="SUPFAM" id="SSF53335">
    <property type="entry name" value="S-adenosyl-L-methionine-dependent methyltransferases"/>
    <property type="match status" value="1"/>
</dbReference>
<evidence type="ECO:0000313" key="3">
    <source>
        <dbReference type="Proteomes" id="UP001274830"/>
    </source>
</evidence>
<keyword evidence="3" id="KW-1185">Reference proteome</keyword>
<evidence type="ECO:0000256" key="1">
    <source>
        <dbReference type="ARBA" id="ARBA00022679"/>
    </source>
</evidence>
<evidence type="ECO:0008006" key="4">
    <source>
        <dbReference type="Google" id="ProtNLM"/>
    </source>
</evidence>
<dbReference type="GO" id="GO:0016740">
    <property type="term" value="F:transferase activity"/>
    <property type="evidence" value="ECO:0007669"/>
    <property type="project" value="UniProtKB-KW"/>
</dbReference>
<protein>
    <recommendedName>
        <fullName evidence="4">S-adenosyl-L-methionine-dependent methyltransferase</fullName>
    </recommendedName>
</protein>
<name>A0AAE0WK49_9PEZI</name>
<comment type="caution">
    <text evidence="2">The sequence shown here is derived from an EMBL/GenBank/DDBJ whole genome shotgun (WGS) entry which is preliminary data.</text>
</comment>
<proteinExistence type="predicted"/>
<reference evidence="2" key="1">
    <citation type="submission" date="2023-07" db="EMBL/GenBank/DDBJ databases">
        <title>Black Yeasts Isolated from many extreme environments.</title>
        <authorList>
            <person name="Coleine C."/>
            <person name="Stajich J.E."/>
            <person name="Selbmann L."/>
        </authorList>
    </citation>
    <scope>NUCLEOTIDE SEQUENCE</scope>
    <source>
        <strain evidence="2">CCFEE 5485</strain>
    </source>
</reference>
<evidence type="ECO:0000313" key="2">
    <source>
        <dbReference type="EMBL" id="KAK3673186.1"/>
    </source>
</evidence>